<keyword evidence="4" id="KW-1185">Reference proteome</keyword>
<name>A0A367KQY2_RHIST</name>
<dbReference type="Pfam" id="PF03665">
    <property type="entry name" value="UPF0172"/>
    <property type="match status" value="1"/>
</dbReference>
<sequence length="176" mass="20149">MNKIDLNAYTIPLLHAAKYPSSDVCGVLLGKNEKELMVKTAVPFFHHWTTVTPMLEVALRQTEIYAKENDLVIVGWYHGNARLEDTSLPERSVKVAETIKKNSASNKAVLFMAKNQWKKQKDPFTASDNDFSLTDKETYTKVRGLFSASAYHRIHDFDEHVEDVSIEWLETSKLFI</sequence>
<dbReference type="AlphaFoldDB" id="A0A367KQY2"/>
<evidence type="ECO:0000259" key="2">
    <source>
        <dbReference type="PROSITE" id="PS50249"/>
    </source>
</evidence>
<dbReference type="PANTHER" id="PTHR12941">
    <property type="entry name" value="ER MEMBRANE PROTEIN COMPLEX"/>
    <property type="match status" value="1"/>
</dbReference>
<evidence type="ECO:0000256" key="1">
    <source>
        <dbReference type="ARBA" id="ARBA00007461"/>
    </source>
</evidence>
<feature type="domain" description="MPN" evidence="2">
    <location>
        <begin position="1"/>
        <end position="133"/>
    </location>
</feature>
<protein>
    <submittedName>
        <fullName evidence="3">ER membrane protein complex subunit 8</fullName>
    </submittedName>
</protein>
<gene>
    <name evidence="3" type="primary">EMC8</name>
    <name evidence="3" type="ORF">CU098_011869</name>
</gene>
<dbReference type="InterPro" id="IPR005366">
    <property type="entry name" value="EMC8/9"/>
</dbReference>
<organism evidence="3 4">
    <name type="scientific">Rhizopus stolonifer</name>
    <name type="common">Rhizopus nigricans</name>
    <dbReference type="NCBI Taxonomy" id="4846"/>
    <lineage>
        <taxon>Eukaryota</taxon>
        <taxon>Fungi</taxon>
        <taxon>Fungi incertae sedis</taxon>
        <taxon>Mucoromycota</taxon>
        <taxon>Mucoromycotina</taxon>
        <taxon>Mucoromycetes</taxon>
        <taxon>Mucorales</taxon>
        <taxon>Mucorineae</taxon>
        <taxon>Rhizopodaceae</taxon>
        <taxon>Rhizopus</taxon>
    </lineage>
</organism>
<evidence type="ECO:0000313" key="3">
    <source>
        <dbReference type="EMBL" id="RCI04272.1"/>
    </source>
</evidence>
<comment type="caution">
    <text evidence="3">The sequence shown here is derived from an EMBL/GenBank/DDBJ whole genome shotgun (WGS) entry which is preliminary data.</text>
</comment>
<dbReference type="CDD" id="cd08060">
    <property type="entry name" value="MPN_UPF0172"/>
    <property type="match status" value="1"/>
</dbReference>
<dbReference type="Gene3D" id="3.40.140.10">
    <property type="entry name" value="Cytidine Deaminase, domain 2"/>
    <property type="match status" value="1"/>
</dbReference>
<reference evidence="3 4" key="1">
    <citation type="journal article" date="2018" name="G3 (Bethesda)">
        <title>Phylogenetic and Phylogenomic Definition of Rhizopus Species.</title>
        <authorList>
            <person name="Gryganskyi A.P."/>
            <person name="Golan J."/>
            <person name="Dolatabadi S."/>
            <person name="Mondo S."/>
            <person name="Robb S."/>
            <person name="Idnurm A."/>
            <person name="Muszewska A."/>
            <person name="Steczkiewicz K."/>
            <person name="Masonjones S."/>
            <person name="Liao H.L."/>
            <person name="Gajdeczka M.T."/>
            <person name="Anike F."/>
            <person name="Vuek A."/>
            <person name="Anishchenko I.M."/>
            <person name="Voigt K."/>
            <person name="de Hoog G.S."/>
            <person name="Smith M.E."/>
            <person name="Heitman J."/>
            <person name="Vilgalys R."/>
            <person name="Stajich J.E."/>
        </authorList>
    </citation>
    <scope>NUCLEOTIDE SEQUENCE [LARGE SCALE GENOMIC DNA]</scope>
    <source>
        <strain evidence="3 4">LSU 92-RS-03</strain>
    </source>
</reference>
<comment type="similarity">
    <text evidence="1">Belongs to the EMC8/EMC9 family.</text>
</comment>
<dbReference type="Proteomes" id="UP000253551">
    <property type="component" value="Unassembled WGS sequence"/>
</dbReference>
<dbReference type="PROSITE" id="PS50249">
    <property type="entry name" value="MPN"/>
    <property type="match status" value="1"/>
</dbReference>
<dbReference type="EMBL" id="PJQM01000734">
    <property type="protein sequence ID" value="RCI04272.1"/>
    <property type="molecule type" value="Genomic_DNA"/>
</dbReference>
<proteinExistence type="inferred from homology"/>
<evidence type="ECO:0000313" key="4">
    <source>
        <dbReference type="Proteomes" id="UP000253551"/>
    </source>
</evidence>
<accession>A0A367KQY2</accession>
<dbReference type="InterPro" id="IPR037518">
    <property type="entry name" value="MPN"/>
</dbReference>
<dbReference type="OrthoDB" id="194468at2759"/>
<dbReference type="STRING" id="4846.A0A367KQY2"/>
<dbReference type="PANTHER" id="PTHR12941:SF10">
    <property type="entry name" value="ER MEMBRANE PROTEIN COMPLEX SUBUNIT 8_9 HOMOLOG"/>
    <property type="match status" value="1"/>
</dbReference>
<dbReference type="GO" id="GO:0072546">
    <property type="term" value="C:EMC complex"/>
    <property type="evidence" value="ECO:0007669"/>
    <property type="project" value="InterPro"/>
</dbReference>